<dbReference type="EMBL" id="LSSN01002020">
    <property type="protein sequence ID" value="OMJ17538.1"/>
    <property type="molecule type" value="Genomic_DNA"/>
</dbReference>
<dbReference type="OrthoDB" id="21648at2759"/>
<protein>
    <submittedName>
        <fullName evidence="1">Uncharacterized protein</fullName>
    </submittedName>
</protein>
<name>A0A1R1XSE3_9FUNG</name>
<keyword evidence="2" id="KW-1185">Reference proteome</keyword>
<accession>A0A1R1XSE3</accession>
<dbReference type="Proteomes" id="UP000187283">
    <property type="component" value="Unassembled WGS sequence"/>
</dbReference>
<proteinExistence type="predicted"/>
<sequence length="260" mass="29529">MTNGKEIDSNDNEKLIVERENAHDIKDLSKSLDEETRVALFHSTGHAFLFSGTASISKEKLSRLRIQYVVVHNALQTKPDENFLKRKYTAPVDDSDFKKQKQLLNRVHSAGKIINRRSVFETFKPRIDMKSADIFDLKDVMYMNEKKTNKEATIDDGLDKNIDTKSQKAKITEVDVLKECGFSPDFIDIMSPGSKNDYPATSEEKINSPDQLLSGNFELLTKLAELQEARFLTGDATTPVSDEEFKCGKQFFNSLISTLY</sequence>
<reference evidence="1 2" key="1">
    <citation type="submission" date="2017-01" db="EMBL/GenBank/DDBJ databases">
        <authorList>
            <person name="Mah S.A."/>
            <person name="Swanson W.J."/>
            <person name="Moy G.W."/>
            <person name="Vacquier V.D."/>
        </authorList>
    </citation>
    <scope>NUCLEOTIDE SEQUENCE [LARGE SCALE GENOMIC DNA]</scope>
    <source>
        <strain evidence="1 2">GSMNP</strain>
    </source>
</reference>
<gene>
    <name evidence="1" type="ORF">AYI70_g5915</name>
</gene>
<organism evidence="1 2">
    <name type="scientific">Smittium culicis</name>
    <dbReference type="NCBI Taxonomy" id="133412"/>
    <lineage>
        <taxon>Eukaryota</taxon>
        <taxon>Fungi</taxon>
        <taxon>Fungi incertae sedis</taxon>
        <taxon>Zoopagomycota</taxon>
        <taxon>Kickxellomycotina</taxon>
        <taxon>Harpellomycetes</taxon>
        <taxon>Harpellales</taxon>
        <taxon>Legeriomycetaceae</taxon>
        <taxon>Smittium</taxon>
    </lineage>
</organism>
<comment type="caution">
    <text evidence="1">The sequence shown here is derived from an EMBL/GenBank/DDBJ whole genome shotgun (WGS) entry which is preliminary data.</text>
</comment>
<dbReference type="AlphaFoldDB" id="A0A1R1XSE3"/>
<evidence type="ECO:0000313" key="2">
    <source>
        <dbReference type="Proteomes" id="UP000187283"/>
    </source>
</evidence>
<evidence type="ECO:0000313" key="1">
    <source>
        <dbReference type="EMBL" id="OMJ17538.1"/>
    </source>
</evidence>